<evidence type="ECO:0000259" key="2">
    <source>
        <dbReference type="Pfam" id="PF08719"/>
    </source>
</evidence>
<dbReference type="InterPro" id="IPR012816">
    <property type="entry name" value="NADAR"/>
</dbReference>
<evidence type="ECO:0000256" key="1">
    <source>
        <dbReference type="SAM" id="MobiDB-lite"/>
    </source>
</evidence>
<dbReference type="SUPFAM" id="SSF143990">
    <property type="entry name" value="YbiA-like"/>
    <property type="match status" value="1"/>
</dbReference>
<reference evidence="3" key="1">
    <citation type="journal article" date="2020" name="BMC Genomics">
        <title>Correction to: Identification and distribution of gene clusters required for synthesis of sphingolipid metabolism inhibitors in diverse species of the filamentous fungus Fusarium.</title>
        <authorList>
            <person name="Kim H.S."/>
            <person name="Lohmar J.M."/>
            <person name="Busman M."/>
            <person name="Brown D.W."/>
            <person name="Naumann T.A."/>
            <person name="Divon H.H."/>
            <person name="Lysoe E."/>
            <person name="Uhlig S."/>
            <person name="Proctor R.H."/>
        </authorList>
    </citation>
    <scope>NUCLEOTIDE SEQUENCE</scope>
    <source>
        <strain evidence="3">NRRL 22465</strain>
    </source>
</reference>
<dbReference type="Gene3D" id="1.10.357.40">
    <property type="entry name" value="YbiA-like"/>
    <property type="match status" value="1"/>
</dbReference>
<protein>
    <recommendedName>
        <fullName evidence="2">NADAR domain-containing protein</fullName>
    </recommendedName>
</protein>
<proteinExistence type="predicted"/>
<dbReference type="Proteomes" id="UP000635477">
    <property type="component" value="Unassembled WGS sequence"/>
</dbReference>
<accession>A0A8H4UCE8</accession>
<dbReference type="InterPro" id="IPR037238">
    <property type="entry name" value="YbiA-like_sf"/>
</dbReference>
<sequence>MGKKAKQRTEPCPATEPSQDKATDAAGNSYLFFHMANAKHGEFCQWFPAIFVISKADISQLVGRNIDESDPEGSILFNCAEQFMMFCKAARFADTDRQIRVLATPSPKEQKRLGRQTVGFTHDEWDLVKSKVVEAGNIAKFTQNEHLGRKLLATGSRIIVEAASNDPVWGIGYSEKCAMDSQQHWGENRLGRALMVTREHLKREELQKKRGDWWIEQEE</sequence>
<organism evidence="3 4">
    <name type="scientific">Fusarium zealandicum</name>
    <dbReference type="NCBI Taxonomy" id="1053134"/>
    <lineage>
        <taxon>Eukaryota</taxon>
        <taxon>Fungi</taxon>
        <taxon>Dikarya</taxon>
        <taxon>Ascomycota</taxon>
        <taxon>Pezizomycotina</taxon>
        <taxon>Sordariomycetes</taxon>
        <taxon>Hypocreomycetidae</taxon>
        <taxon>Hypocreales</taxon>
        <taxon>Nectriaceae</taxon>
        <taxon>Fusarium</taxon>
        <taxon>Fusarium staphyleae species complex</taxon>
    </lineage>
</organism>
<feature type="domain" description="NADAR" evidence="2">
    <location>
        <begin position="32"/>
        <end position="202"/>
    </location>
</feature>
<evidence type="ECO:0000313" key="4">
    <source>
        <dbReference type="Proteomes" id="UP000635477"/>
    </source>
</evidence>
<evidence type="ECO:0000313" key="3">
    <source>
        <dbReference type="EMBL" id="KAF4973836.1"/>
    </source>
</evidence>
<reference evidence="3" key="2">
    <citation type="submission" date="2020-05" db="EMBL/GenBank/DDBJ databases">
        <authorList>
            <person name="Kim H.-S."/>
            <person name="Proctor R.H."/>
            <person name="Brown D.W."/>
        </authorList>
    </citation>
    <scope>NUCLEOTIDE SEQUENCE</scope>
    <source>
        <strain evidence="3">NRRL 22465</strain>
    </source>
</reference>
<feature type="region of interest" description="Disordered" evidence="1">
    <location>
        <begin position="1"/>
        <end position="22"/>
    </location>
</feature>
<dbReference type="Pfam" id="PF08719">
    <property type="entry name" value="NADAR"/>
    <property type="match status" value="1"/>
</dbReference>
<keyword evidence="4" id="KW-1185">Reference proteome</keyword>
<comment type="caution">
    <text evidence="3">The sequence shown here is derived from an EMBL/GenBank/DDBJ whole genome shotgun (WGS) entry which is preliminary data.</text>
</comment>
<dbReference type="CDD" id="cd15457">
    <property type="entry name" value="NADAR"/>
    <property type="match status" value="1"/>
</dbReference>
<dbReference type="EMBL" id="JABEYC010000834">
    <property type="protein sequence ID" value="KAF4973836.1"/>
    <property type="molecule type" value="Genomic_DNA"/>
</dbReference>
<dbReference type="AlphaFoldDB" id="A0A8H4UCE8"/>
<dbReference type="OrthoDB" id="206452at2759"/>
<gene>
    <name evidence="3" type="ORF">FZEAL_9205</name>
</gene>
<name>A0A8H4UCE8_9HYPO</name>
<dbReference type="NCBIfam" id="TIGR02464">
    <property type="entry name" value="ribofla_fusion"/>
    <property type="match status" value="1"/>
</dbReference>